<name>A0A1B8PWA0_MORLA</name>
<protein>
    <recommendedName>
        <fullName evidence="3">Lipoprotein</fullName>
    </recommendedName>
</protein>
<dbReference type="RefSeq" id="WP_065254989.1">
    <property type="nucleotide sequence ID" value="NZ_LZDR01000026.1"/>
</dbReference>
<proteinExistence type="predicted"/>
<accession>A0A1B8PWA0</accession>
<dbReference type="PROSITE" id="PS51257">
    <property type="entry name" value="PROKAR_LIPOPROTEIN"/>
    <property type="match status" value="1"/>
</dbReference>
<sequence>MKYFYTILSAIILTACMDNDNTANTTSNQVQGAAQIQQTTPSSSIQEISLVSSAPMMTTVQPIQHSSTNEQVDFQFTKTGIANIAINQVYNPDDFINLVKSEDEDPEVPNCFFAYKTLPNNIEFFSMGEKIDAIYLRQYREEIDDPRDTAIVATNESIKIEDNEEKVLKSYDPDKIIKKISDYTEQPIYIYWYDDSVEKTGIRYDIEDGKVYQIILGNKESLELMEGCA</sequence>
<comment type="caution">
    <text evidence="1">The sequence shown here is derived from an EMBL/GenBank/DDBJ whole genome shotgun (WGS) entry which is preliminary data.</text>
</comment>
<organism evidence="1 2">
    <name type="scientific">Moraxella lacunata</name>
    <dbReference type="NCBI Taxonomy" id="477"/>
    <lineage>
        <taxon>Bacteria</taxon>
        <taxon>Pseudomonadati</taxon>
        <taxon>Pseudomonadota</taxon>
        <taxon>Gammaproteobacteria</taxon>
        <taxon>Moraxellales</taxon>
        <taxon>Moraxellaceae</taxon>
        <taxon>Moraxella</taxon>
    </lineage>
</organism>
<evidence type="ECO:0000313" key="1">
    <source>
        <dbReference type="EMBL" id="OBX60200.1"/>
    </source>
</evidence>
<dbReference type="Proteomes" id="UP000092607">
    <property type="component" value="Unassembled WGS sequence"/>
</dbReference>
<dbReference type="EMBL" id="LZMS01000090">
    <property type="protein sequence ID" value="OBX60200.1"/>
    <property type="molecule type" value="Genomic_DNA"/>
</dbReference>
<gene>
    <name evidence="1" type="ORF">A9309_10050</name>
</gene>
<reference evidence="1 2" key="1">
    <citation type="submission" date="2016-06" db="EMBL/GenBank/DDBJ databases">
        <title>Draft genome of Moraxella lacunata CCUG 57757A.</title>
        <authorList>
            <person name="Salva-Serra F."/>
            <person name="Engstrom-Jakobsson H."/>
            <person name="Thorell K."/>
            <person name="Gonzales-Siles L."/>
            <person name="Karlsson R."/>
            <person name="Boulund F."/>
            <person name="Engstrand L."/>
            <person name="Kristiansson E."/>
            <person name="Moore E."/>
        </authorList>
    </citation>
    <scope>NUCLEOTIDE SEQUENCE [LARGE SCALE GENOMIC DNA]</scope>
    <source>
        <strain evidence="1 2">CCUG 57757A</strain>
    </source>
</reference>
<evidence type="ECO:0000313" key="2">
    <source>
        <dbReference type="Proteomes" id="UP000092607"/>
    </source>
</evidence>
<evidence type="ECO:0008006" key="3">
    <source>
        <dbReference type="Google" id="ProtNLM"/>
    </source>
</evidence>
<dbReference type="AlphaFoldDB" id="A0A1B8PWA0"/>